<dbReference type="RefSeq" id="XP_020433926.1">
    <property type="nucleotide sequence ID" value="XM_020576677.1"/>
</dbReference>
<dbReference type="Gene3D" id="3.40.50.880">
    <property type="match status" value="1"/>
</dbReference>
<proteinExistence type="predicted"/>
<evidence type="ECO:0000313" key="5">
    <source>
        <dbReference type="Proteomes" id="UP000001396"/>
    </source>
</evidence>
<evidence type="ECO:0000259" key="3">
    <source>
        <dbReference type="Pfam" id="PF01965"/>
    </source>
</evidence>
<dbReference type="InParanoid" id="D3BB72"/>
<keyword evidence="2" id="KW-0472">Membrane</keyword>
<evidence type="ECO:0000313" key="4">
    <source>
        <dbReference type="EMBL" id="EFA81809.1"/>
    </source>
</evidence>
<accession>D3BB72</accession>
<sequence length="220" mass="24113">DLMLEMFIALVTFLALSVTAAITLSLIFHDSRQFTKMDKLVLVPIADGSEEMELSIIIDVLRRAGAKVTVASVSSNLQIDGSRHIKIVADQLIENIDNNIQWDLIALPGGMPGASNLSECNKLIELLKKQKAEHKLLAAICASPAVVLNKHSLLGNEATCYPAKNYIDQLGSKYIDQRVVVDRNIITSQGPATSFEFVLELVNQLYGPDKKSELAKQLVL</sequence>
<dbReference type="InterPro" id="IPR002818">
    <property type="entry name" value="DJ-1/PfpI"/>
</dbReference>
<dbReference type="PANTHER" id="PTHR48094">
    <property type="entry name" value="PROTEIN/NUCLEIC ACID DEGLYCASE DJ-1-RELATED"/>
    <property type="match status" value="1"/>
</dbReference>
<comment type="caution">
    <text evidence="4">The sequence shown here is derived from an EMBL/GenBank/DDBJ whole genome shotgun (WGS) entry which is preliminary data.</text>
</comment>
<dbReference type="Proteomes" id="UP000001396">
    <property type="component" value="Unassembled WGS sequence"/>
</dbReference>
<dbReference type="InterPro" id="IPR006287">
    <property type="entry name" value="DJ-1"/>
</dbReference>
<dbReference type="GO" id="GO:0005737">
    <property type="term" value="C:cytoplasm"/>
    <property type="evidence" value="ECO:0007669"/>
    <property type="project" value="TreeGrafter"/>
</dbReference>
<keyword evidence="5" id="KW-1185">Reference proteome</keyword>
<dbReference type="NCBIfam" id="TIGR01383">
    <property type="entry name" value="not_thiJ"/>
    <property type="match status" value="1"/>
</dbReference>
<gene>
    <name evidence="4" type="ORF">PPL_05804</name>
</gene>
<name>D3BB72_HETP5</name>
<dbReference type="Pfam" id="PF01965">
    <property type="entry name" value="DJ-1_PfpI"/>
    <property type="match status" value="1"/>
</dbReference>
<keyword evidence="2" id="KW-0812">Transmembrane</keyword>
<dbReference type="STRING" id="670386.D3BB72"/>
<dbReference type="OMA" id="KATCYPG"/>
<dbReference type="FunFam" id="3.40.50.880:FF:000015">
    <property type="entry name" value="Protein DJ-1 homolog C"/>
    <property type="match status" value="1"/>
</dbReference>
<dbReference type="CDD" id="cd03135">
    <property type="entry name" value="GATase1_DJ-1"/>
    <property type="match status" value="1"/>
</dbReference>
<feature type="non-terminal residue" evidence="4">
    <location>
        <position position="1"/>
    </location>
</feature>
<keyword evidence="2" id="KW-1133">Transmembrane helix</keyword>
<protein>
    <recommendedName>
        <fullName evidence="3">DJ-1/PfpI domain-containing protein</fullName>
    </recommendedName>
</protein>
<dbReference type="SUPFAM" id="SSF52317">
    <property type="entry name" value="Class I glutamine amidotransferase-like"/>
    <property type="match status" value="1"/>
</dbReference>
<keyword evidence="1" id="KW-0677">Repeat</keyword>
<dbReference type="GeneID" id="31361288"/>
<evidence type="ECO:0000256" key="2">
    <source>
        <dbReference type="SAM" id="Phobius"/>
    </source>
</evidence>
<organism evidence="4 5">
    <name type="scientific">Heterostelium pallidum (strain ATCC 26659 / Pp 5 / PN500)</name>
    <name type="common">Cellular slime mold</name>
    <name type="synonym">Polysphondylium pallidum</name>
    <dbReference type="NCBI Taxonomy" id="670386"/>
    <lineage>
        <taxon>Eukaryota</taxon>
        <taxon>Amoebozoa</taxon>
        <taxon>Evosea</taxon>
        <taxon>Eumycetozoa</taxon>
        <taxon>Dictyostelia</taxon>
        <taxon>Acytosteliales</taxon>
        <taxon>Acytosteliaceae</taxon>
        <taxon>Heterostelium</taxon>
    </lineage>
</organism>
<reference evidence="4 5" key="1">
    <citation type="journal article" date="2011" name="Genome Res.">
        <title>Phylogeny-wide analysis of social amoeba genomes highlights ancient origins for complex intercellular communication.</title>
        <authorList>
            <person name="Heidel A.J."/>
            <person name="Lawal H.M."/>
            <person name="Felder M."/>
            <person name="Schilde C."/>
            <person name="Helps N.R."/>
            <person name="Tunggal B."/>
            <person name="Rivero F."/>
            <person name="John U."/>
            <person name="Schleicher M."/>
            <person name="Eichinger L."/>
            <person name="Platzer M."/>
            <person name="Noegel A.A."/>
            <person name="Schaap P."/>
            <person name="Gloeckner G."/>
        </authorList>
    </citation>
    <scope>NUCLEOTIDE SEQUENCE [LARGE SCALE GENOMIC DNA]</scope>
    <source>
        <strain evidence="5">ATCC 26659 / Pp 5 / PN500</strain>
    </source>
</reference>
<dbReference type="InterPro" id="IPR050325">
    <property type="entry name" value="Prot/Nucl_acid_deglycase"/>
</dbReference>
<dbReference type="InterPro" id="IPR029062">
    <property type="entry name" value="Class_I_gatase-like"/>
</dbReference>
<feature type="domain" description="DJ-1/PfpI" evidence="3">
    <location>
        <begin position="41"/>
        <end position="204"/>
    </location>
</feature>
<dbReference type="GO" id="GO:1903189">
    <property type="term" value="P:glyoxal metabolic process"/>
    <property type="evidence" value="ECO:0007669"/>
    <property type="project" value="TreeGrafter"/>
</dbReference>
<dbReference type="PANTHER" id="PTHR48094:SF12">
    <property type="entry name" value="PARKINSON DISEASE PROTEIN 7 HOMOLOG"/>
    <property type="match status" value="1"/>
</dbReference>
<dbReference type="AlphaFoldDB" id="D3BB72"/>
<evidence type="ECO:0000256" key="1">
    <source>
        <dbReference type="ARBA" id="ARBA00022737"/>
    </source>
</evidence>
<dbReference type="EMBL" id="ADBJ01000025">
    <property type="protein sequence ID" value="EFA81809.1"/>
    <property type="molecule type" value="Genomic_DNA"/>
</dbReference>
<dbReference type="FunCoup" id="D3BB72">
    <property type="interactions" value="46"/>
</dbReference>
<feature type="transmembrane region" description="Helical" evidence="2">
    <location>
        <begin position="6"/>
        <end position="28"/>
    </location>
</feature>